<organism evidence="3 4">
    <name type="scientific">Brachyspira pilosicoli WesB</name>
    <dbReference type="NCBI Taxonomy" id="1161918"/>
    <lineage>
        <taxon>Bacteria</taxon>
        <taxon>Pseudomonadati</taxon>
        <taxon>Spirochaetota</taxon>
        <taxon>Spirochaetia</taxon>
        <taxon>Brachyspirales</taxon>
        <taxon>Brachyspiraceae</taxon>
        <taxon>Brachyspira</taxon>
    </lineage>
</organism>
<gene>
    <name evidence="3" type="ORF">WESB_1273</name>
</gene>
<dbReference type="EMBL" id="HE793032">
    <property type="protein sequence ID" value="CCG56741.1"/>
    <property type="molecule type" value="Genomic_DNA"/>
</dbReference>
<protein>
    <submittedName>
        <fullName evidence="3">Metal-dependent hydrolase</fullName>
    </submittedName>
</protein>
<proteinExistence type="predicted"/>
<dbReference type="PATRIC" id="fig|1161918.5.peg.579"/>
<dbReference type="HOGENOM" id="CLU_044590_6_2_12"/>
<evidence type="ECO:0000313" key="3">
    <source>
        <dbReference type="EMBL" id="CCG56741.1"/>
    </source>
</evidence>
<dbReference type="InterPro" id="IPR006680">
    <property type="entry name" value="Amidohydro-rel"/>
</dbReference>
<dbReference type="Gene3D" id="3.20.20.140">
    <property type="entry name" value="Metal-dependent hydrolases"/>
    <property type="match status" value="1"/>
</dbReference>
<dbReference type="PANTHER" id="PTHR21240">
    <property type="entry name" value="2-AMINO-3-CARBOXYLMUCONATE-6-SEMIALDEHYDE DECARBOXYLASE"/>
    <property type="match status" value="1"/>
</dbReference>
<dbReference type="GO" id="GO:0016831">
    <property type="term" value="F:carboxy-lyase activity"/>
    <property type="evidence" value="ECO:0007669"/>
    <property type="project" value="InterPro"/>
</dbReference>
<dbReference type="InterPro" id="IPR032466">
    <property type="entry name" value="Metal_Hydrolase"/>
</dbReference>
<name>K0JKL9_BRAPL</name>
<dbReference type="Proteomes" id="UP000003759">
    <property type="component" value="Chromosome"/>
</dbReference>
<dbReference type="KEGG" id="bpw:WESB_1273"/>
<dbReference type="InterPro" id="IPR032465">
    <property type="entry name" value="ACMSD"/>
</dbReference>
<sequence>MLIYDIHSHLGKTSSGEENNPTQLVNELAKYNISKVGISSLSGTSTIEQNNLVYKAMCEYPDKIEGYCFINPKDKNAINEIDRCLGDYKMNGVKFHSWKHGYYPDNCPQLEDIFKAVSSYKVHVQCHSGTAPMATPFTWARWARKFPNIDFLFTHTGYYEFGYSCIEAVKDIPNIFVETSGQMEVEVLRKAIDILGSNRVVFGVDWPYKITNIEIEKFHELNLSDSDLENIFYKNAMYLWRYSK</sequence>
<dbReference type="Pfam" id="PF04909">
    <property type="entry name" value="Amidohydro_2"/>
    <property type="match status" value="1"/>
</dbReference>
<dbReference type="SUPFAM" id="SSF51556">
    <property type="entry name" value="Metallo-dependent hydrolases"/>
    <property type="match status" value="1"/>
</dbReference>
<evidence type="ECO:0000313" key="4">
    <source>
        <dbReference type="Proteomes" id="UP000003759"/>
    </source>
</evidence>
<dbReference type="OrthoDB" id="9777673at2"/>
<accession>K0JKL9</accession>
<evidence type="ECO:0000259" key="2">
    <source>
        <dbReference type="Pfam" id="PF04909"/>
    </source>
</evidence>
<reference evidence="3 4" key="1">
    <citation type="journal article" date="2012" name="BMC Genomics">
        <title>Comparative genomics of Brachyspira pilosicoli strains: genome rearrangements, reductions and correlation of genetic compliment with phenotypic diversity.</title>
        <authorList>
            <person name="Mappley L.J."/>
            <person name="Black M.L."/>
            <person name="Abuoun M."/>
            <person name="Darby A.C."/>
            <person name="Woodward M.J."/>
            <person name="Parkhill J."/>
            <person name="Turner A.K."/>
            <person name="Bellgard M.I."/>
            <person name="La T."/>
            <person name="Phillips N.D."/>
            <person name="La Ragione R.M."/>
            <person name="Hampson D.J."/>
        </authorList>
    </citation>
    <scope>NUCLEOTIDE SEQUENCE [LARGE SCALE GENOMIC DNA]</scope>
    <source>
        <strain evidence="3">WesB</strain>
    </source>
</reference>
<keyword evidence="1" id="KW-0456">Lyase</keyword>
<keyword evidence="3" id="KW-0378">Hydrolase</keyword>
<dbReference type="AlphaFoldDB" id="K0JKL9"/>
<feature type="domain" description="Amidohydrolase-related" evidence="2">
    <location>
        <begin position="45"/>
        <end position="241"/>
    </location>
</feature>
<dbReference type="GO" id="GO:0016787">
    <property type="term" value="F:hydrolase activity"/>
    <property type="evidence" value="ECO:0007669"/>
    <property type="project" value="UniProtKB-KW"/>
</dbReference>
<evidence type="ECO:0000256" key="1">
    <source>
        <dbReference type="ARBA" id="ARBA00023239"/>
    </source>
</evidence>
<dbReference type="RefSeq" id="WP_014933058.1">
    <property type="nucleotide sequence ID" value="NC_018604.1"/>
</dbReference>